<dbReference type="InterPro" id="IPR002843">
    <property type="entry name" value="ATPase_V0-cplx_csu/dsu"/>
</dbReference>
<dbReference type="AlphaFoldDB" id="I7J5R4"/>
<proteinExistence type="predicted"/>
<dbReference type="STRING" id="857293.CAAU_1868"/>
<dbReference type="PANTHER" id="PTHR38682">
    <property type="entry name" value="V-TYPE ATP SYNTHASE SUBUNIT C"/>
    <property type="match status" value="1"/>
</dbReference>
<dbReference type="GO" id="GO:0046961">
    <property type="term" value="F:proton-transporting ATPase activity, rotational mechanism"/>
    <property type="evidence" value="ECO:0007669"/>
    <property type="project" value="InterPro"/>
</dbReference>
<evidence type="ECO:0000256" key="2">
    <source>
        <dbReference type="ARBA" id="ARBA00023065"/>
    </source>
</evidence>
<accession>I7J5R4</accession>
<dbReference type="Gene3D" id="1.10.132.50">
    <property type="entry name" value="ATP synthase (C/AC39) subunit, domain 3"/>
    <property type="match status" value="3"/>
</dbReference>
<dbReference type="OrthoDB" id="9816136at2"/>
<comment type="caution">
    <text evidence="3">The sequence shown here is derived from an EMBL/GenBank/DDBJ whole genome shotgun (WGS) entry which is preliminary data.</text>
</comment>
<keyword evidence="4" id="KW-1185">Reference proteome</keyword>
<dbReference type="eggNOG" id="COG1527">
    <property type="taxonomic scope" value="Bacteria"/>
</dbReference>
<dbReference type="EMBL" id="CAKP01000096">
    <property type="protein sequence ID" value="CCJ33952.1"/>
    <property type="molecule type" value="Genomic_DNA"/>
</dbReference>
<keyword evidence="1" id="KW-0813">Transport</keyword>
<dbReference type="RefSeq" id="WP_008909210.1">
    <property type="nucleotide sequence ID" value="NZ_CAKP01000096.1"/>
</dbReference>
<protein>
    <submittedName>
        <fullName evidence="3">V-type sodium ATP synthase subunit C( EC:3.6.1.34 )</fullName>
    </submittedName>
</protein>
<name>I7J5R4_9CLOT</name>
<evidence type="ECO:0000313" key="3">
    <source>
        <dbReference type="EMBL" id="CCJ33952.1"/>
    </source>
</evidence>
<dbReference type="SUPFAM" id="SSF103486">
    <property type="entry name" value="V-type ATP synthase subunit C"/>
    <property type="match status" value="1"/>
</dbReference>
<keyword evidence="2" id="KW-0406">Ion transport</keyword>
<dbReference type="Pfam" id="PF01992">
    <property type="entry name" value="vATP-synt_AC39"/>
    <property type="match status" value="1"/>
</dbReference>
<dbReference type="InterPro" id="IPR050873">
    <property type="entry name" value="V-ATPase_V0D/AC39_subunit"/>
</dbReference>
<dbReference type="InterPro" id="IPR036079">
    <property type="entry name" value="ATPase_csu/dsu_sf"/>
</dbReference>
<reference evidence="3 4" key="1">
    <citation type="journal article" date="2011" name="J. Bacteriol.">
        <title>Draft genome sequence of Caloramator australicus strain RC3T, a thermoanaerobe from the Great Artesian Basin of Australia.</title>
        <authorList>
            <person name="Ogg C.D."/>
            <person name="Patel B.K.C."/>
        </authorList>
    </citation>
    <scope>NUCLEOTIDE SEQUENCE [LARGE SCALE GENOMIC DNA]</scope>
    <source>
        <strain evidence="3 4">RC3</strain>
    </source>
</reference>
<dbReference type="InterPro" id="IPR044911">
    <property type="entry name" value="V-type_ATPase_csu/dsu_dom_3"/>
</dbReference>
<dbReference type="PANTHER" id="PTHR38682:SF1">
    <property type="entry name" value="V-TYPE ATP SYNTHASE SUBUNIT C"/>
    <property type="match status" value="1"/>
</dbReference>
<organism evidence="3 4">
    <name type="scientific">Caloramator australicus RC3</name>
    <dbReference type="NCBI Taxonomy" id="857293"/>
    <lineage>
        <taxon>Bacteria</taxon>
        <taxon>Bacillati</taxon>
        <taxon>Bacillota</taxon>
        <taxon>Clostridia</taxon>
        <taxon>Eubacteriales</taxon>
        <taxon>Clostridiaceae</taxon>
        <taxon>Caloramator</taxon>
    </lineage>
</organism>
<evidence type="ECO:0000256" key="1">
    <source>
        <dbReference type="ARBA" id="ARBA00022448"/>
    </source>
</evidence>
<evidence type="ECO:0000313" key="4">
    <source>
        <dbReference type="Proteomes" id="UP000007652"/>
    </source>
</evidence>
<gene>
    <name evidence="3" type="ORF">CAAU_1868</name>
</gene>
<sequence>MDKNATYAAVSAKVHAMMGEFLTEEDYKNILNLRTPSEIATYLKERTSYKKAFEGINTYELHRGQIEIVLKKHLIGYIDKLIHYFYGDIRNFIKCLYIKYEIFDLKNIARNIHVEKNYDEVRESLVFVGKYRFIDVEKIIKAKKVSELIEALDGTIYYPYVKKLIDGNERENLFRFEMSIDRAYFNILNDSAKKLSKEDKNAFNEIYGSLADLLNLKWIYRSKKFFNLTPEEIFNYTIDFGNKFNYEKIKGFCYTKDMDEFLSKARNTPYSFLFKGDPKQDIYMERRINRFMFYKIKKILYTRNLNLSLVLAFLELKEFEIFDIISMLECVRYALSFDEAKTYLIRNI</sequence>
<dbReference type="Proteomes" id="UP000007652">
    <property type="component" value="Unassembled WGS sequence"/>
</dbReference>